<reference evidence="1 2" key="1">
    <citation type="journal article" date="2012" name="BMC Genomics">
        <title>Tools to kill: Genome of one of the most destructive plant pathogenic fungi Macrophomina phaseolina.</title>
        <authorList>
            <person name="Islam M.S."/>
            <person name="Haque M.S."/>
            <person name="Islam M.M."/>
            <person name="Emdad E.M."/>
            <person name="Halim A."/>
            <person name="Hossen Q.M.M."/>
            <person name="Hossain M.Z."/>
            <person name="Ahmed B."/>
            <person name="Rahim S."/>
            <person name="Rahman M.S."/>
            <person name="Alam M.M."/>
            <person name="Hou S."/>
            <person name="Wan X."/>
            <person name="Saito J.A."/>
            <person name="Alam M."/>
        </authorList>
    </citation>
    <scope>NUCLEOTIDE SEQUENCE [LARGE SCALE GENOMIC DNA]</scope>
    <source>
        <strain evidence="1 2">MS6</strain>
    </source>
</reference>
<dbReference type="HOGENOM" id="CLU_1390482_0_0_1"/>
<dbReference type="EMBL" id="AHHD01000310">
    <property type="protein sequence ID" value="EKG15294.1"/>
    <property type="molecule type" value="Genomic_DNA"/>
</dbReference>
<dbReference type="eggNOG" id="ENOG502RKXM">
    <property type="taxonomic scope" value="Eukaryota"/>
</dbReference>
<proteinExistence type="predicted"/>
<protein>
    <submittedName>
        <fullName evidence="1">Uncharacterized protein</fullName>
    </submittedName>
</protein>
<comment type="caution">
    <text evidence="1">The sequence shown here is derived from an EMBL/GenBank/DDBJ whole genome shotgun (WGS) entry which is preliminary data.</text>
</comment>
<sequence>MIGYSAELLYLLAHLGRYCRLTMKTGVRDLTLEATYEEQLISWKPPGGDKTLVDMSYAYRNHGLIMLYKLREGSYRPETVMERWEESIGYSRIAYSIPRSLALDSLKRLFETPIDAPCIHFHSIPLLTAGAELSQDDVKLRVSVVARFKTLYSMNRVAVNIWAIELLEELWGLRDSGTLISWLELLLSKEWTLNFA</sequence>
<gene>
    <name evidence="1" type="ORF">MPH_07511</name>
</gene>
<accession>K2RYL4</accession>
<name>K2RYL4_MACPH</name>
<organism evidence="1 2">
    <name type="scientific">Macrophomina phaseolina (strain MS6)</name>
    <name type="common">Charcoal rot fungus</name>
    <dbReference type="NCBI Taxonomy" id="1126212"/>
    <lineage>
        <taxon>Eukaryota</taxon>
        <taxon>Fungi</taxon>
        <taxon>Dikarya</taxon>
        <taxon>Ascomycota</taxon>
        <taxon>Pezizomycotina</taxon>
        <taxon>Dothideomycetes</taxon>
        <taxon>Dothideomycetes incertae sedis</taxon>
        <taxon>Botryosphaeriales</taxon>
        <taxon>Botryosphaeriaceae</taxon>
        <taxon>Macrophomina</taxon>
    </lineage>
</organism>
<dbReference type="VEuPathDB" id="FungiDB:MPH_07511"/>
<dbReference type="OrthoDB" id="4937900at2759"/>
<evidence type="ECO:0000313" key="2">
    <source>
        <dbReference type="Proteomes" id="UP000007129"/>
    </source>
</evidence>
<dbReference type="Pfam" id="PF11951">
    <property type="entry name" value="Fungal_trans_2"/>
    <property type="match status" value="1"/>
</dbReference>
<dbReference type="AlphaFoldDB" id="K2RYL4"/>
<dbReference type="STRING" id="1126212.K2RYL4"/>
<dbReference type="InParanoid" id="K2RYL4"/>
<evidence type="ECO:0000313" key="1">
    <source>
        <dbReference type="EMBL" id="EKG15294.1"/>
    </source>
</evidence>
<dbReference type="InterPro" id="IPR021858">
    <property type="entry name" value="Fun_TF"/>
</dbReference>
<dbReference type="Proteomes" id="UP000007129">
    <property type="component" value="Unassembled WGS sequence"/>
</dbReference>